<dbReference type="EC" id="2.1.1.297" evidence="5"/>
<dbReference type="InterPro" id="IPR002052">
    <property type="entry name" value="DNA_methylase_N6_adenine_CS"/>
</dbReference>
<dbReference type="SUPFAM" id="SSF53335">
    <property type="entry name" value="S-adenosyl-L-methionine-dependent methyltransferases"/>
    <property type="match status" value="1"/>
</dbReference>
<keyword evidence="8" id="KW-0687">Ribonucleoprotein</keyword>
<dbReference type="InterPro" id="IPR050320">
    <property type="entry name" value="N5-glutamine_MTase"/>
</dbReference>
<organism evidence="8 9">
    <name type="scientific">Nereida ignava</name>
    <dbReference type="NCBI Taxonomy" id="282199"/>
    <lineage>
        <taxon>Bacteria</taxon>
        <taxon>Pseudomonadati</taxon>
        <taxon>Pseudomonadota</taxon>
        <taxon>Alphaproteobacteria</taxon>
        <taxon>Rhodobacterales</taxon>
        <taxon>Roseobacteraceae</taxon>
        <taxon>Nereida</taxon>
    </lineage>
</organism>
<gene>
    <name evidence="8" type="primary">prmB</name>
    <name evidence="5" type="synonym">prmC</name>
    <name evidence="8" type="ORF">NIG5292_00748</name>
</gene>
<dbReference type="InterPro" id="IPR004556">
    <property type="entry name" value="HemK-like"/>
</dbReference>
<feature type="binding site" evidence="5">
    <location>
        <position position="172"/>
    </location>
    <ligand>
        <name>S-adenosyl-L-methionine</name>
        <dbReference type="ChEBI" id="CHEBI:59789"/>
    </ligand>
</feature>
<keyword evidence="2 5" id="KW-0808">Transferase</keyword>
<evidence type="ECO:0000259" key="6">
    <source>
        <dbReference type="Pfam" id="PF05175"/>
    </source>
</evidence>
<dbReference type="NCBIfam" id="TIGR03534">
    <property type="entry name" value="RF_mod_PrmC"/>
    <property type="match status" value="1"/>
</dbReference>
<dbReference type="GO" id="GO:0005840">
    <property type="term" value="C:ribosome"/>
    <property type="evidence" value="ECO:0007669"/>
    <property type="project" value="UniProtKB-KW"/>
</dbReference>
<evidence type="ECO:0000256" key="2">
    <source>
        <dbReference type="ARBA" id="ARBA00022679"/>
    </source>
</evidence>
<dbReference type="Pfam" id="PF17827">
    <property type="entry name" value="PrmC_N"/>
    <property type="match status" value="1"/>
</dbReference>
<keyword evidence="9" id="KW-1185">Reference proteome</keyword>
<dbReference type="GO" id="GO:0102559">
    <property type="term" value="F:peptide chain release factor N(5)-glutamine methyltransferase activity"/>
    <property type="evidence" value="ECO:0007669"/>
    <property type="project" value="UniProtKB-EC"/>
</dbReference>
<comment type="function">
    <text evidence="5">Methylates the class 1 translation termination release factors RF1/PrfA and RF2/PrfB on the glutamine residue of the universally conserved GGQ motif.</text>
</comment>
<dbReference type="OrthoDB" id="9800643at2"/>
<dbReference type="Gene3D" id="3.40.50.150">
    <property type="entry name" value="Vaccinia Virus protein VP39"/>
    <property type="match status" value="1"/>
</dbReference>
<dbReference type="InterPro" id="IPR029063">
    <property type="entry name" value="SAM-dependent_MTases_sf"/>
</dbReference>
<evidence type="ECO:0000313" key="9">
    <source>
        <dbReference type="Proteomes" id="UP000048949"/>
    </source>
</evidence>
<dbReference type="RefSeq" id="WP_048598100.1">
    <property type="nucleotide sequence ID" value="NZ_CBFHGK010000001.1"/>
</dbReference>
<reference evidence="8 9" key="1">
    <citation type="submission" date="2015-04" db="EMBL/GenBank/DDBJ databases">
        <authorList>
            <person name="Syromyatnikov M.Y."/>
            <person name="Popov V.N."/>
        </authorList>
    </citation>
    <scope>NUCLEOTIDE SEQUENCE [LARGE SCALE GENOMIC DNA]</scope>
    <source>
        <strain evidence="8 9">CECT 5292</strain>
    </source>
</reference>
<evidence type="ECO:0000256" key="1">
    <source>
        <dbReference type="ARBA" id="ARBA00022603"/>
    </source>
</evidence>
<keyword evidence="1 5" id="KW-0489">Methyltransferase</keyword>
<feature type="binding site" evidence="5">
    <location>
        <position position="186"/>
    </location>
    <ligand>
        <name>S-adenosyl-L-methionine</name>
        <dbReference type="ChEBI" id="CHEBI:59789"/>
    </ligand>
</feature>
<comment type="similarity">
    <text evidence="5">Belongs to the protein N5-glutamine methyltransferase family. PrmC subfamily.</text>
</comment>
<protein>
    <recommendedName>
        <fullName evidence="5">Release factor glutamine methyltransferase</fullName>
        <shortName evidence="5">RF MTase</shortName>
        <ecNumber evidence="5">2.1.1.297</ecNumber>
    </recommendedName>
    <alternativeName>
        <fullName evidence="5">N5-glutamine methyltransferase PrmC</fullName>
    </alternativeName>
    <alternativeName>
        <fullName evidence="5">Protein-(glutamine-N5) MTase PrmC</fullName>
    </alternativeName>
    <alternativeName>
        <fullName evidence="5">Protein-glutamine N-methyltransferase PrmC</fullName>
    </alternativeName>
</protein>
<dbReference type="InterPro" id="IPR040758">
    <property type="entry name" value="PrmC_N"/>
</dbReference>
<dbReference type="GO" id="GO:0032259">
    <property type="term" value="P:methylation"/>
    <property type="evidence" value="ECO:0007669"/>
    <property type="project" value="UniProtKB-KW"/>
</dbReference>
<proteinExistence type="inferred from homology"/>
<dbReference type="PANTHER" id="PTHR18895">
    <property type="entry name" value="HEMK METHYLTRANSFERASE"/>
    <property type="match status" value="1"/>
</dbReference>
<evidence type="ECO:0000313" key="8">
    <source>
        <dbReference type="EMBL" id="CRK74713.1"/>
    </source>
</evidence>
<dbReference type="Gene3D" id="1.10.8.10">
    <property type="entry name" value="DNA helicase RuvA subunit, C-terminal domain"/>
    <property type="match status" value="1"/>
</dbReference>
<accession>A0A0U1NJR1</accession>
<evidence type="ECO:0000256" key="4">
    <source>
        <dbReference type="ARBA" id="ARBA00048391"/>
    </source>
</evidence>
<dbReference type="PANTHER" id="PTHR18895:SF74">
    <property type="entry name" value="MTRF1L RELEASE FACTOR GLUTAMINE METHYLTRANSFERASE"/>
    <property type="match status" value="1"/>
</dbReference>
<evidence type="ECO:0000259" key="7">
    <source>
        <dbReference type="Pfam" id="PF17827"/>
    </source>
</evidence>
<feature type="binding site" evidence="5">
    <location>
        <begin position="120"/>
        <end position="124"/>
    </location>
    <ligand>
        <name>S-adenosyl-L-methionine</name>
        <dbReference type="ChEBI" id="CHEBI:59789"/>
    </ligand>
</feature>
<dbReference type="PROSITE" id="PS00092">
    <property type="entry name" value="N6_MTASE"/>
    <property type="match status" value="1"/>
</dbReference>
<dbReference type="STRING" id="282199.GCA_001049735_00748"/>
<dbReference type="AlphaFoldDB" id="A0A0U1NJR1"/>
<dbReference type="Proteomes" id="UP000048949">
    <property type="component" value="Unassembled WGS sequence"/>
</dbReference>
<dbReference type="InterPro" id="IPR019874">
    <property type="entry name" value="RF_methyltr_PrmC"/>
</dbReference>
<feature type="domain" description="Methyltransferase small" evidence="6">
    <location>
        <begin position="101"/>
        <end position="194"/>
    </location>
</feature>
<name>A0A0U1NJR1_9RHOB</name>
<evidence type="ECO:0000256" key="5">
    <source>
        <dbReference type="HAMAP-Rule" id="MF_02126"/>
    </source>
</evidence>
<feature type="domain" description="Release factor glutamine methyltransferase N-terminal" evidence="7">
    <location>
        <begin position="10"/>
        <end position="79"/>
    </location>
</feature>
<dbReference type="EMBL" id="CVQV01000003">
    <property type="protein sequence ID" value="CRK74713.1"/>
    <property type="molecule type" value="Genomic_DNA"/>
</dbReference>
<feature type="binding site" evidence="5">
    <location>
        <position position="143"/>
    </location>
    <ligand>
        <name>S-adenosyl-L-methionine</name>
        <dbReference type="ChEBI" id="CHEBI:59789"/>
    </ligand>
</feature>
<keyword evidence="3 5" id="KW-0949">S-adenosyl-L-methionine</keyword>
<dbReference type="CDD" id="cd02440">
    <property type="entry name" value="AdoMet_MTases"/>
    <property type="match status" value="1"/>
</dbReference>
<dbReference type="GO" id="GO:0003676">
    <property type="term" value="F:nucleic acid binding"/>
    <property type="evidence" value="ECO:0007669"/>
    <property type="project" value="InterPro"/>
</dbReference>
<dbReference type="HAMAP" id="MF_02126">
    <property type="entry name" value="RF_methyltr_PrmC"/>
    <property type="match status" value="1"/>
</dbReference>
<comment type="catalytic activity">
    <reaction evidence="4 5">
        <text>L-glutaminyl-[peptide chain release factor] + S-adenosyl-L-methionine = N(5)-methyl-L-glutaminyl-[peptide chain release factor] + S-adenosyl-L-homocysteine + H(+)</text>
        <dbReference type="Rhea" id="RHEA:42896"/>
        <dbReference type="Rhea" id="RHEA-COMP:10271"/>
        <dbReference type="Rhea" id="RHEA-COMP:10272"/>
        <dbReference type="ChEBI" id="CHEBI:15378"/>
        <dbReference type="ChEBI" id="CHEBI:30011"/>
        <dbReference type="ChEBI" id="CHEBI:57856"/>
        <dbReference type="ChEBI" id="CHEBI:59789"/>
        <dbReference type="ChEBI" id="CHEBI:61891"/>
        <dbReference type="EC" id="2.1.1.297"/>
    </reaction>
</comment>
<feature type="binding site" evidence="5">
    <location>
        <begin position="186"/>
        <end position="189"/>
    </location>
    <ligand>
        <name>substrate</name>
    </ligand>
</feature>
<dbReference type="NCBIfam" id="TIGR00536">
    <property type="entry name" value="hemK_fam"/>
    <property type="match status" value="1"/>
</dbReference>
<dbReference type="InterPro" id="IPR007848">
    <property type="entry name" value="Small_mtfrase_dom"/>
</dbReference>
<sequence>MSTPATVQSALMAAIVRLREAGIVEPAPDARRLMAHALGIAASRLTLHSHDTISAQAAATFEAYVDARLGHQPVAQIIGRRAFYGREFIVTKDVLDPRPDTETLIERALSAPYSKVLDLGTGSGCILVTLLAENPAATGEGADLSAAALAVAEQNAIACGVADRAAFYRSDWLGGASGPYDLIVSNPPYIAEDEMAGLARDVREWEPHMALTPGADGLKVYRVLAADAAQFLTADGQIIVEIGAGQGPDVVALFEQALWANVGLFKDINGKDRVVCARKSPAQVI</sequence>
<dbReference type="Pfam" id="PF05175">
    <property type="entry name" value="MTS"/>
    <property type="match status" value="1"/>
</dbReference>
<evidence type="ECO:0000256" key="3">
    <source>
        <dbReference type="ARBA" id="ARBA00022691"/>
    </source>
</evidence>
<keyword evidence="8" id="KW-0689">Ribosomal protein</keyword>